<name>A0ABR5DIF4_9FLAO</name>
<proteinExistence type="predicted"/>
<dbReference type="Proteomes" id="UP000033497">
    <property type="component" value="Unassembled WGS sequence"/>
</dbReference>
<evidence type="ECO:0000313" key="2">
    <source>
        <dbReference type="Proteomes" id="UP000033497"/>
    </source>
</evidence>
<accession>A0ABR5DIF4</accession>
<sequence>MTDKQENKRSMYIAVQNVCNENSDVWSAMPAFTTAFNEFETILAQIDAQSQIQKGSTTGITQNKQKEEDEMIQATVEIAAAVYAYASQSGDNELRNKVNYSPSALGELRDTVLKDVCQSIHDQANNIITQLADYGKTPQDLTQLQSEIDDFTAIIAKPRTAIGTRATATTRLVELFSQADAILKNQIDKLMVTYQNSRAEFYNKYQNSRTIVDLGTRKNPETPPQP</sequence>
<gene>
    <name evidence="1" type="ORF">MB09_07645</name>
</gene>
<comment type="caution">
    <text evidence="1">The sequence shown here is derived from an EMBL/GenBank/DDBJ whole genome shotgun (WGS) entry which is preliminary data.</text>
</comment>
<keyword evidence="2" id="KW-1185">Reference proteome</keyword>
<evidence type="ECO:0000313" key="1">
    <source>
        <dbReference type="EMBL" id="KJJ38556.1"/>
    </source>
</evidence>
<protein>
    <submittedName>
        <fullName evidence="1">Uncharacterized protein</fullName>
    </submittedName>
</protein>
<reference evidence="1 2" key="1">
    <citation type="submission" date="2014-10" db="EMBL/GenBank/DDBJ databases">
        <title>Genome sequencing of Vitellibacter vladivostokensis KMM 3516.</title>
        <authorList>
            <person name="Thevarajoo S."/>
            <person name="Selvaratnam C."/>
            <person name="Goh K.M."/>
            <person name="Chong C.S."/>
        </authorList>
    </citation>
    <scope>NUCLEOTIDE SEQUENCE [LARGE SCALE GENOMIC DNA]</scope>
    <source>
        <strain evidence="1 2">KMM 3516</strain>
    </source>
</reference>
<dbReference type="EMBL" id="JSVU01000004">
    <property type="protein sequence ID" value="KJJ38556.1"/>
    <property type="molecule type" value="Genomic_DNA"/>
</dbReference>
<organism evidence="1 2">
    <name type="scientific">Aequorivita vladivostokensis</name>
    <dbReference type="NCBI Taxonomy" id="171194"/>
    <lineage>
        <taxon>Bacteria</taxon>
        <taxon>Pseudomonadati</taxon>
        <taxon>Bacteroidota</taxon>
        <taxon>Flavobacteriia</taxon>
        <taxon>Flavobacteriales</taxon>
        <taxon>Flavobacteriaceae</taxon>
        <taxon>Aequorivita</taxon>
    </lineage>
</organism>